<dbReference type="PANTHER" id="PTHR34182">
    <property type="entry name" value="PROTEIN-EXPORT MEMBRANE PROTEIN SECG"/>
    <property type="match status" value="1"/>
</dbReference>
<comment type="caution">
    <text evidence="11">The sequence shown here is derived from an EMBL/GenBank/DDBJ whole genome shotgun (WGS) entry which is preliminary data.</text>
</comment>
<evidence type="ECO:0000256" key="1">
    <source>
        <dbReference type="ARBA" id="ARBA00004651"/>
    </source>
</evidence>
<comment type="subcellular location">
    <subcellularLocation>
        <location evidence="1 10">Cell membrane</location>
        <topology evidence="1 10">Multi-pass membrane protein</topology>
    </subcellularLocation>
</comment>
<comment type="caution">
    <text evidence="10">Lacks conserved residue(s) required for the propagation of feature annotation.</text>
</comment>
<dbReference type="Pfam" id="PF03840">
    <property type="entry name" value="SecG"/>
    <property type="match status" value="1"/>
</dbReference>
<evidence type="ECO:0000256" key="4">
    <source>
        <dbReference type="ARBA" id="ARBA00022475"/>
    </source>
</evidence>
<evidence type="ECO:0000256" key="6">
    <source>
        <dbReference type="ARBA" id="ARBA00022927"/>
    </source>
</evidence>
<name>A0A4R2S0I6_9BACL</name>
<keyword evidence="4 10" id="KW-1003">Cell membrane</keyword>
<evidence type="ECO:0000256" key="3">
    <source>
        <dbReference type="ARBA" id="ARBA00022448"/>
    </source>
</evidence>
<evidence type="ECO:0000256" key="8">
    <source>
        <dbReference type="ARBA" id="ARBA00023010"/>
    </source>
</evidence>
<keyword evidence="9 10" id="KW-0472">Membrane</keyword>
<accession>A0A4R2S0I6</accession>
<sequence>MALAAKVFLAVISVLLIVVVLLQSSKSPGLSGVIGGGAEQVMGKAKARGIDALLNKLTAVFATLFMIMAIVVAFFLK</sequence>
<proteinExistence type="inferred from homology"/>
<dbReference type="GO" id="GO:0005886">
    <property type="term" value="C:plasma membrane"/>
    <property type="evidence" value="ECO:0007669"/>
    <property type="project" value="UniProtKB-SubCell"/>
</dbReference>
<dbReference type="PRINTS" id="PR01651">
    <property type="entry name" value="SECGEXPORT"/>
</dbReference>
<keyword evidence="3 10" id="KW-0813">Transport</keyword>
<dbReference type="Proteomes" id="UP000294746">
    <property type="component" value="Unassembled WGS sequence"/>
</dbReference>
<dbReference type="RefSeq" id="WP_131848144.1">
    <property type="nucleotide sequence ID" value="NZ_SLXV01000007.1"/>
</dbReference>
<dbReference type="EMBL" id="SLXV01000007">
    <property type="protein sequence ID" value="TCP69579.1"/>
    <property type="molecule type" value="Genomic_DNA"/>
</dbReference>
<keyword evidence="5 10" id="KW-0812">Transmembrane</keyword>
<dbReference type="PANTHER" id="PTHR34182:SF1">
    <property type="entry name" value="PROTEIN-EXPORT MEMBRANE PROTEIN SECG"/>
    <property type="match status" value="1"/>
</dbReference>
<dbReference type="InterPro" id="IPR004692">
    <property type="entry name" value="SecG"/>
</dbReference>
<dbReference type="AlphaFoldDB" id="A0A4R2S0I6"/>
<dbReference type="GO" id="GO:0043952">
    <property type="term" value="P:protein transport by the Sec complex"/>
    <property type="evidence" value="ECO:0007669"/>
    <property type="project" value="TreeGrafter"/>
</dbReference>
<keyword evidence="6 10" id="KW-0653">Protein transport</keyword>
<evidence type="ECO:0000256" key="10">
    <source>
        <dbReference type="RuleBase" id="RU365087"/>
    </source>
</evidence>
<keyword evidence="12" id="KW-1185">Reference proteome</keyword>
<dbReference type="GO" id="GO:0065002">
    <property type="term" value="P:intracellular protein transmembrane transport"/>
    <property type="evidence" value="ECO:0007669"/>
    <property type="project" value="TreeGrafter"/>
</dbReference>
<feature type="transmembrane region" description="Helical" evidence="10">
    <location>
        <begin position="55"/>
        <end position="76"/>
    </location>
</feature>
<organism evidence="11 12">
    <name type="scientific">Baia soyae</name>
    <dbReference type="NCBI Taxonomy" id="1544746"/>
    <lineage>
        <taxon>Bacteria</taxon>
        <taxon>Bacillati</taxon>
        <taxon>Bacillota</taxon>
        <taxon>Bacilli</taxon>
        <taxon>Bacillales</taxon>
        <taxon>Thermoactinomycetaceae</taxon>
        <taxon>Baia</taxon>
    </lineage>
</organism>
<evidence type="ECO:0000313" key="11">
    <source>
        <dbReference type="EMBL" id="TCP69579.1"/>
    </source>
</evidence>
<protein>
    <recommendedName>
        <fullName evidence="10">Protein-export membrane protein SecG</fullName>
    </recommendedName>
</protein>
<comment type="similarity">
    <text evidence="2 10">Belongs to the SecG family.</text>
</comment>
<evidence type="ECO:0000256" key="5">
    <source>
        <dbReference type="ARBA" id="ARBA00022692"/>
    </source>
</evidence>
<reference evidence="11 12" key="1">
    <citation type="submission" date="2019-03" db="EMBL/GenBank/DDBJ databases">
        <title>Genomic Encyclopedia of Type Strains, Phase IV (KMG-IV): sequencing the most valuable type-strain genomes for metagenomic binning, comparative biology and taxonomic classification.</title>
        <authorList>
            <person name="Goeker M."/>
        </authorList>
    </citation>
    <scope>NUCLEOTIDE SEQUENCE [LARGE SCALE GENOMIC DNA]</scope>
    <source>
        <strain evidence="11 12">DSM 46831</strain>
    </source>
</reference>
<gene>
    <name evidence="11" type="ORF">EDD57_10715</name>
</gene>
<dbReference type="GO" id="GO:0015450">
    <property type="term" value="F:protein-transporting ATPase activity"/>
    <property type="evidence" value="ECO:0007669"/>
    <property type="project" value="UniProtKB-UniRule"/>
</dbReference>
<keyword evidence="7 10" id="KW-1133">Transmembrane helix</keyword>
<keyword evidence="8 10" id="KW-0811">Translocation</keyword>
<dbReference type="NCBIfam" id="TIGR00810">
    <property type="entry name" value="secG"/>
    <property type="match status" value="1"/>
</dbReference>
<evidence type="ECO:0000313" key="12">
    <source>
        <dbReference type="Proteomes" id="UP000294746"/>
    </source>
</evidence>
<evidence type="ECO:0000256" key="2">
    <source>
        <dbReference type="ARBA" id="ARBA00008445"/>
    </source>
</evidence>
<dbReference type="OrthoDB" id="1651166at2"/>
<dbReference type="GO" id="GO:0009306">
    <property type="term" value="P:protein secretion"/>
    <property type="evidence" value="ECO:0007669"/>
    <property type="project" value="UniProtKB-UniRule"/>
</dbReference>
<evidence type="ECO:0000256" key="9">
    <source>
        <dbReference type="ARBA" id="ARBA00023136"/>
    </source>
</evidence>
<evidence type="ECO:0000256" key="7">
    <source>
        <dbReference type="ARBA" id="ARBA00022989"/>
    </source>
</evidence>
<comment type="function">
    <text evidence="10">Involved in protein export. Participates in an early event of protein translocation.</text>
</comment>